<keyword evidence="4 6" id="KW-1133">Transmembrane helix</keyword>
<evidence type="ECO:0000256" key="1">
    <source>
        <dbReference type="ARBA" id="ARBA00004141"/>
    </source>
</evidence>
<keyword evidence="9" id="KW-1185">Reference proteome</keyword>
<dbReference type="RefSeq" id="WP_136866670.1">
    <property type="nucleotide sequence ID" value="NZ_CP046415.1"/>
</dbReference>
<keyword evidence="3 6" id="KW-0812">Transmembrane</keyword>
<dbReference type="AlphaFoldDB" id="A0A6I6D3X1"/>
<dbReference type="InterPro" id="IPR000412">
    <property type="entry name" value="ABC_2_transport"/>
</dbReference>
<evidence type="ECO:0000256" key="2">
    <source>
        <dbReference type="ARBA" id="ARBA00007783"/>
    </source>
</evidence>
<dbReference type="PROSITE" id="PS51012">
    <property type="entry name" value="ABC_TM2"/>
    <property type="match status" value="1"/>
</dbReference>
<feature type="transmembrane region" description="Helical" evidence="6">
    <location>
        <begin position="104"/>
        <end position="133"/>
    </location>
</feature>
<dbReference type="KEGG" id="ghl:GM160_03540"/>
<proteinExistence type="inferred from homology"/>
<comment type="similarity">
    <text evidence="2 6">Belongs to the ABC-2 integral membrane protein family.</text>
</comment>
<protein>
    <recommendedName>
        <fullName evidence="6">Transport permease protein</fullName>
    </recommendedName>
</protein>
<evidence type="ECO:0000256" key="6">
    <source>
        <dbReference type="RuleBase" id="RU361157"/>
    </source>
</evidence>
<reference evidence="8 9" key="1">
    <citation type="submission" date="2019-11" db="EMBL/GenBank/DDBJ databases">
        <authorList>
            <person name="Zhang J."/>
            <person name="Sun C."/>
        </authorList>
    </citation>
    <scope>NUCLEOTIDE SEQUENCE [LARGE SCALE GENOMIC DNA]</scope>
    <source>
        <strain evidence="9">sp2</strain>
    </source>
</reference>
<accession>A0A6I6D3X1</accession>
<feature type="transmembrane region" description="Helical" evidence="6">
    <location>
        <begin position="24"/>
        <end position="47"/>
    </location>
</feature>
<feature type="transmembrane region" description="Helical" evidence="6">
    <location>
        <begin position="140"/>
        <end position="164"/>
    </location>
</feature>
<evidence type="ECO:0000256" key="3">
    <source>
        <dbReference type="ARBA" id="ARBA00022692"/>
    </source>
</evidence>
<keyword evidence="5 6" id="KW-0472">Membrane</keyword>
<dbReference type="InterPro" id="IPR013525">
    <property type="entry name" value="ABC2_TM"/>
</dbReference>
<dbReference type="NCBIfam" id="NF011648">
    <property type="entry name" value="PRK15066.1"/>
    <property type="match status" value="1"/>
</dbReference>
<evidence type="ECO:0000259" key="7">
    <source>
        <dbReference type="PROSITE" id="PS51012"/>
    </source>
</evidence>
<evidence type="ECO:0000256" key="4">
    <source>
        <dbReference type="ARBA" id="ARBA00022989"/>
    </source>
</evidence>
<keyword evidence="6" id="KW-1003">Cell membrane</keyword>
<dbReference type="PRINTS" id="PR00164">
    <property type="entry name" value="ABC2TRNSPORT"/>
</dbReference>
<dbReference type="InterPro" id="IPR052522">
    <property type="entry name" value="ABC-2_transport_permease"/>
</dbReference>
<evidence type="ECO:0000313" key="9">
    <source>
        <dbReference type="Proteomes" id="UP000427716"/>
    </source>
</evidence>
<dbReference type="PIRSF" id="PIRSF006648">
    <property type="entry name" value="DrrB"/>
    <property type="match status" value="1"/>
</dbReference>
<keyword evidence="6" id="KW-0813">Transport</keyword>
<organism evidence="8 9">
    <name type="scientific">Guyparkeria halophila</name>
    <dbReference type="NCBI Taxonomy" id="47960"/>
    <lineage>
        <taxon>Bacteria</taxon>
        <taxon>Pseudomonadati</taxon>
        <taxon>Pseudomonadota</taxon>
        <taxon>Gammaproteobacteria</taxon>
        <taxon>Chromatiales</taxon>
        <taxon>Thioalkalibacteraceae</taxon>
        <taxon>Guyparkeria</taxon>
    </lineage>
</organism>
<comment type="subcellular location">
    <subcellularLocation>
        <location evidence="6">Cell inner membrane</location>
        <topology evidence="6">Multi-pass membrane protein</topology>
    </subcellularLocation>
    <subcellularLocation>
        <location evidence="1">Membrane</location>
        <topology evidence="1">Multi-pass membrane protein</topology>
    </subcellularLocation>
</comment>
<evidence type="ECO:0000256" key="5">
    <source>
        <dbReference type="ARBA" id="ARBA00023136"/>
    </source>
</evidence>
<feature type="transmembrane region" description="Helical" evidence="6">
    <location>
        <begin position="170"/>
        <end position="192"/>
    </location>
</feature>
<sequence>MTPRGAWNAFMMLLTREILRFGRIWVQTVLPPMIMTALYFVVFGHLIGPRIGVIDGVPYIQYLVPGLILMSVITQSYANSVSSFFGAKFARHVEELLVSPMPNWLIIVGYVAGGVARGLTVGGAVTLVALLFAELSVHSVLNLFGVALMTSILFALGGLINAVYATHFDHISIVPTFVLTPLTYLGGVFYSINMLSEFWQQASLYNPVLYIINGFRYAMLGISDVPVWSTYAILAVGILLAYLYALRLFRKGIGLRG</sequence>
<dbReference type="PANTHER" id="PTHR43332">
    <property type="entry name" value="INNER MEMBRANE TRANSPORT PERMEASE YADH-RELATED"/>
    <property type="match status" value="1"/>
</dbReference>
<dbReference type="Proteomes" id="UP000427716">
    <property type="component" value="Chromosome"/>
</dbReference>
<dbReference type="GO" id="GO:0140359">
    <property type="term" value="F:ABC-type transporter activity"/>
    <property type="evidence" value="ECO:0007669"/>
    <property type="project" value="InterPro"/>
</dbReference>
<feature type="domain" description="ABC transmembrane type-2" evidence="7">
    <location>
        <begin position="23"/>
        <end position="252"/>
    </location>
</feature>
<dbReference type="GO" id="GO:0043190">
    <property type="term" value="C:ATP-binding cassette (ABC) transporter complex"/>
    <property type="evidence" value="ECO:0007669"/>
    <property type="project" value="InterPro"/>
</dbReference>
<gene>
    <name evidence="8" type="ORF">GM160_03540</name>
</gene>
<dbReference type="PANTHER" id="PTHR43332:SF2">
    <property type="entry name" value="INNER MEMBRANE TRANSPORT PERMEASE YADH"/>
    <property type="match status" value="1"/>
</dbReference>
<feature type="transmembrane region" description="Helical" evidence="6">
    <location>
        <begin position="59"/>
        <end position="78"/>
    </location>
</feature>
<feature type="transmembrane region" description="Helical" evidence="6">
    <location>
        <begin position="228"/>
        <end position="246"/>
    </location>
</feature>
<dbReference type="InterPro" id="IPR047817">
    <property type="entry name" value="ABC2_TM_bact-type"/>
</dbReference>
<dbReference type="EMBL" id="CP046415">
    <property type="protein sequence ID" value="QGT79538.1"/>
    <property type="molecule type" value="Genomic_DNA"/>
</dbReference>
<dbReference type="Pfam" id="PF01061">
    <property type="entry name" value="ABC2_membrane"/>
    <property type="match status" value="1"/>
</dbReference>
<name>A0A6I6D3X1_9GAMM</name>
<evidence type="ECO:0000313" key="8">
    <source>
        <dbReference type="EMBL" id="QGT79538.1"/>
    </source>
</evidence>